<evidence type="ECO:0000313" key="3">
    <source>
        <dbReference type="Proteomes" id="UP000070529"/>
    </source>
</evidence>
<gene>
    <name evidence="2" type="ORF">ATN88_08610</name>
</gene>
<dbReference type="STRING" id="294935.ATN88_08610"/>
<proteinExistence type="predicted"/>
<protein>
    <submittedName>
        <fullName evidence="2">Uncharacterized protein</fullName>
    </submittedName>
</protein>
<evidence type="ECO:0000256" key="1">
    <source>
        <dbReference type="SAM" id="SignalP"/>
    </source>
</evidence>
<organism evidence="2 3">
    <name type="scientific">Enterovibrio coralii</name>
    <dbReference type="NCBI Taxonomy" id="294935"/>
    <lineage>
        <taxon>Bacteria</taxon>
        <taxon>Pseudomonadati</taxon>
        <taxon>Pseudomonadota</taxon>
        <taxon>Gammaproteobacteria</taxon>
        <taxon>Vibrionales</taxon>
        <taxon>Vibrionaceae</taxon>
        <taxon>Enterovibrio</taxon>
    </lineage>
</organism>
<evidence type="ECO:0000313" key="2">
    <source>
        <dbReference type="EMBL" id="KXF80686.1"/>
    </source>
</evidence>
<keyword evidence="1" id="KW-0732">Signal</keyword>
<reference evidence="2 3" key="1">
    <citation type="submission" date="2015-11" db="EMBL/GenBank/DDBJ databases">
        <title>Genomic Taxonomy of the Vibrionaceae.</title>
        <authorList>
            <person name="Gomez-Gil B."/>
            <person name="Enciso-Ibarra J."/>
        </authorList>
    </citation>
    <scope>NUCLEOTIDE SEQUENCE [LARGE SCALE GENOMIC DNA]</scope>
    <source>
        <strain evidence="2 3">CAIM 912</strain>
    </source>
</reference>
<feature type="signal peptide" evidence="1">
    <location>
        <begin position="1"/>
        <end position="19"/>
    </location>
</feature>
<dbReference type="RefSeq" id="WP_067419271.1">
    <property type="nucleotide sequence ID" value="NZ_LNTY01000050.1"/>
</dbReference>
<sequence>MKKALLLAIFLISSPQSFAMTDCVTAKTIDWIRVGETEKAEFNNLKSTIVVKFQGIAKEQLLDIGLNLDNPQGPALLGLLNSAMAIGNSVTVRDSNDTCTQFDQIVVHRANYN</sequence>
<accession>A0A135I5F0</accession>
<dbReference type="OrthoDB" id="5918349at2"/>
<keyword evidence="3" id="KW-1185">Reference proteome</keyword>
<dbReference type="AlphaFoldDB" id="A0A135I5F0"/>
<name>A0A135I5F0_9GAMM</name>
<dbReference type="EMBL" id="LNTY01000050">
    <property type="protein sequence ID" value="KXF80686.1"/>
    <property type="molecule type" value="Genomic_DNA"/>
</dbReference>
<comment type="caution">
    <text evidence="2">The sequence shown here is derived from an EMBL/GenBank/DDBJ whole genome shotgun (WGS) entry which is preliminary data.</text>
</comment>
<dbReference type="Proteomes" id="UP000070529">
    <property type="component" value="Unassembled WGS sequence"/>
</dbReference>
<feature type="chain" id="PRO_5007465628" evidence="1">
    <location>
        <begin position="20"/>
        <end position="113"/>
    </location>
</feature>